<name>A0AAV3IWL2_ENTAV</name>
<dbReference type="EMBL" id="AHYV01000037">
    <property type="protein sequence ID" value="EOT41566.1"/>
    <property type="molecule type" value="Genomic_DNA"/>
</dbReference>
<keyword evidence="3" id="KW-1185">Reference proteome</keyword>
<evidence type="ECO:0000313" key="4">
    <source>
        <dbReference type="Proteomes" id="UP000014107"/>
    </source>
</evidence>
<evidence type="ECO:0000313" key="3">
    <source>
        <dbReference type="Proteomes" id="UP000014104"/>
    </source>
</evidence>
<dbReference type="SUPFAM" id="SSF143100">
    <property type="entry name" value="TTHA1013/TTHA0281-like"/>
    <property type="match status" value="1"/>
</dbReference>
<protein>
    <submittedName>
        <fullName evidence="2">Uncharacterized protein</fullName>
    </submittedName>
</protein>
<gene>
    <name evidence="2" type="ORF">I570_03384</name>
    <name evidence="1" type="ORF">OMU_03573</name>
</gene>
<sequence>MMIYYAVFNFADAGINVIFPDLNNATTFGQDMHEALYTAKDLLAS</sequence>
<dbReference type="Gene3D" id="3.30.160.250">
    <property type="match status" value="1"/>
</dbReference>
<dbReference type="Proteomes" id="UP000014104">
    <property type="component" value="Unassembled WGS sequence"/>
</dbReference>
<accession>A0AAV3IWL2</accession>
<comment type="caution">
    <text evidence="2">The sequence shown here is derived from an EMBL/GenBank/DDBJ whole genome shotgun (WGS) entry which is preliminary data.</text>
</comment>
<dbReference type="AlphaFoldDB" id="A0AAV3IWL2"/>
<proteinExistence type="predicted"/>
<dbReference type="EMBL" id="ASWL01000006">
    <property type="protein sequence ID" value="EOU17366.1"/>
    <property type="molecule type" value="Genomic_DNA"/>
</dbReference>
<dbReference type="Proteomes" id="UP000014107">
    <property type="component" value="Unassembled WGS sequence"/>
</dbReference>
<evidence type="ECO:0000313" key="1">
    <source>
        <dbReference type="EMBL" id="EOT41566.1"/>
    </source>
</evidence>
<organism evidence="2 4">
    <name type="scientific">Enterococcus avium ATCC 14025</name>
    <dbReference type="NCBI Taxonomy" id="1140002"/>
    <lineage>
        <taxon>Bacteria</taxon>
        <taxon>Bacillati</taxon>
        <taxon>Bacillota</taxon>
        <taxon>Bacilli</taxon>
        <taxon>Lactobacillales</taxon>
        <taxon>Enterococcaceae</taxon>
        <taxon>Enterococcus</taxon>
    </lineage>
</organism>
<reference evidence="2 4" key="2">
    <citation type="submission" date="2013-03" db="EMBL/GenBank/DDBJ databases">
        <title>The Genome Sequence of Enterococcus avium ATCC_14025 (PacBio/Illumina hybrid assembly).</title>
        <authorList>
            <consortium name="The Broad Institute Genomics Platform"/>
            <consortium name="The Broad Institute Genome Sequencing Center for Infectious Disease"/>
            <person name="Earl A."/>
            <person name="Russ C."/>
            <person name="Gilmore M."/>
            <person name="Surin D."/>
            <person name="Walker B."/>
            <person name="Young S."/>
            <person name="Zeng Q."/>
            <person name="Gargeya S."/>
            <person name="Fitzgerald M."/>
            <person name="Haas B."/>
            <person name="Abouelleil A."/>
            <person name="Allen A.W."/>
            <person name="Alvarado L."/>
            <person name="Arachchi H.M."/>
            <person name="Berlin A.M."/>
            <person name="Chapman S.B."/>
            <person name="Gainer-Dewar J."/>
            <person name="Goldberg J."/>
            <person name="Griggs A."/>
            <person name="Gujja S."/>
            <person name="Hansen M."/>
            <person name="Howarth C."/>
            <person name="Imamovic A."/>
            <person name="Ireland A."/>
            <person name="Larimer J."/>
            <person name="McCowan C."/>
            <person name="Murphy C."/>
            <person name="Pearson M."/>
            <person name="Poon T.W."/>
            <person name="Priest M."/>
            <person name="Roberts A."/>
            <person name="Saif S."/>
            <person name="Shea T."/>
            <person name="Sisk P."/>
            <person name="Sykes S."/>
            <person name="Wortman J."/>
            <person name="Nusbaum C."/>
            <person name="Birren B."/>
        </authorList>
    </citation>
    <scope>NUCLEOTIDE SEQUENCE [LARGE SCALE GENOMIC DNA]</scope>
    <source>
        <strain evidence="2 4">ATCC 14025</strain>
    </source>
</reference>
<evidence type="ECO:0000313" key="2">
    <source>
        <dbReference type="EMBL" id="EOU17366.1"/>
    </source>
</evidence>
<dbReference type="InterPro" id="IPR035069">
    <property type="entry name" value="TTHA1013/TTHA0281-like"/>
</dbReference>
<reference evidence="1 3" key="1">
    <citation type="submission" date="2013-03" db="EMBL/GenBank/DDBJ databases">
        <title>The Genome Sequence of Enterococcus avium ATCC_14025 (Illumina only assembly).</title>
        <authorList>
            <consortium name="The Broad Institute Genomics Platform"/>
            <consortium name="The Broad Institute Genome Sequencing Center for Infectious Disease"/>
            <person name="Earl A."/>
            <person name="Russ C."/>
            <person name="Gilmore M."/>
            <person name="Surin D."/>
            <person name="Walker B."/>
            <person name="Young S."/>
            <person name="Zeng Q."/>
            <person name="Gargeya S."/>
            <person name="Fitzgerald M."/>
            <person name="Haas B."/>
            <person name="Abouelleil A."/>
            <person name="Allen A.W."/>
            <person name="Alvarado L."/>
            <person name="Arachchi H.M."/>
            <person name="Berlin A.M."/>
            <person name="Chapman S.B."/>
            <person name="Gainer-Dewar J."/>
            <person name="Goldberg J."/>
            <person name="Griggs A."/>
            <person name="Gujja S."/>
            <person name="Hansen M."/>
            <person name="Howarth C."/>
            <person name="Imamovic A."/>
            <person name="Ireland A."/>
            <person name="Larimer J."/>
            <person name="McCowan C."/>
            <person name="Murphy C."/>
            <person name="Pearson M."/>
            <person name="Poon T.W."/>
            <person name="Priest M."/>
            <person name="Roberts A."/>
            <person name="Saif S."/>
            <person name="Shea T."/>
            <person name="Sisk P."/>
            <person name="Sykes S."/>
            <person name="Wortman J."/>
            <person name="Nusbaum C."/>
            <person name="Birren B."/>
        </authorList>
    </citation>
    <scope>NUCLEOTIDE SEQUENCE [LARGE SCALE GENOMIC DNA]</scope>
    <source>
        <strain evidence="1 3">ATCC 14025</strain>
    </source>
</reference>